<dbReference type="STRING" id="113653.GAH_00932"/>
<protein>
    <submittedName>
        <fullName evidence="7">Protoporphyrin IX magnesium-chelatase</fullName>
        <ecNumber evidence="7">6.6.1.1</ecNumber>
    </submittedName>
</protein>
<dbReference type="HOGENOM" id="CLU_016684_6_2_2"/>
<dbReference type="EMBL" id="CP011267">
    <property type="protein sequence ID" value="AKG91740.1"/>
    <property type="molecule type" value="Genomic_DNA"/>
</dbReference>
<dbReference type="CDD" id="cd01451">
    <property type="entry name" value="vWA_Magnesium_chelatase"/>
    <property type="match status" value="1"/>
</dbReference>
<dbReference type="SUPFAM" id="SSF52540">
    <property type="entry name" value="P-loop containing nucleoside triphosphate hydrolases"/>
    <property type="match status" value="1"/>
</dbReference>
<dbReference type="InterPro" id="IPR002035">
    <property type="entry name" value="VWF_A"/>
</dbReference>
<dbReference type="EC" id="6.6.1.1" evidence="7"/>
<sequence length="614" mass="67734">MYPFSAIVGQEKMKKALILNAINPQIGGVLLRGDKGTGKSTAVRALAEVLPEIEVSGCAFSCTPDRLCQECTEKARKGELSFTKRRMRVVELPLSATEDMVVGTVDVESALKEGVVSFRPGILAEANNSILYIDEVNLLDDHLVDTLLDVAASGWNVVEREGVSVRHPSRFILVGTMNPEEGELRPQLLDRFGMVVDVRAITDPELRAEVVKRAEEFSEDPEGFRRKFEGEQEALRRRIQMARELLREVEAGDEIVMAISKLCGELGIETHRADITTLRAAKAIAAYNGRRRVEVRDVVEAAELTLPHRVKSKPFESPRIEFDRVEELLNEFLDGEDDGGEGDSDREVPGRSERRFDASNASIPKFEVRSRRAGWKGKRVKSPSPSGRYVRFGLVGESLAIIPTLRAAFSRGRRAVLPHDFRYWRCSGKSVASIALVVDASGSMAALRRMQIAKGVLMSLLRDSYVRRDRVSLIVFRNGSAELVVPPTTSPQLAASKVDEMPAGGKTPLSAGLYRAYELLKMEKRRGYVPILVLISDGRANVSLSGGDIKEEVVSICEAIAREDISTVLVDADDHVSLGFAREIAAITGAVHHRLRDLDAESIARVVNDVRRAV</sequence>
<evidence type="ECO:0000259" key="6">
    <source>
        <dbReference type="PROSITE" id="PS50234"/>
    </source>
</evidence>
<keyword evidence="8" id="KW-1185">Reference proteome</keyword>
<keyword evidence="3" id="KW-0067">ATP-binding</keyword>
<dbReference type="SMART" id="SM00327">
    <property type="entry name" value="VWA"/>
    <property type="match status" value="1"/>
</dbReference>
<gene>
    <name evidence="7" type="ORF">GAH_00932</name>
</gene>
<evidence type="ECO:0000256" key="5">
    <source>
        <dbReference type="SAM" id="MobiDB-lite"/>
    </source>
</evidence>
<dbReference type="SUPFAM" id="SSF53300">
    <property type="entry name" value="vWA-like"/>
    <property type="match status" value="1"/>
</dbReference>
<dbReference type="InterPro" id="IPR052989">
    <property type="entry name" value="Mg-chelatase_DI-like"/>
</dbReference>
<organism evidence="7 8">
    <name type="scientific">Geoglobus ahangari</name>
    <dbReference type="NCBI Taxonomy" id="113653"/>
    <lineage>
        <taxon>Archaea</taxon>
        <taxon>Methanobacteriati</taxon>
        <taxon>Methanobacteriota</taxon>
        <taxon>Archaeoglobi</taxon>
        <taxon>Archaeoglobales</taxon>
        <taxon>Archaeoglobaceae</taxon>
        <taxon>Geoglobus</taxon>
    </lineage>
</organism>
<dbReference type="InParanoid" id="A0A0F7IFA7"/>
<name>A0A0F7IFA7_9EURY</name>
<evidence type="ECO:0000313" key="7">
    <source>
        <dbReference type="EMBL" id="AKG91740.1"/>
    </source>
</evidence>
<dbReference type="InterPro" id="IPR036465">
    <property type="entry name" value="vWFA_dom_sf"/>
</dbReference>
<dbReference type="SMART" id="SM00382">
    <property type="entry name" value="AAA"/>
    <property type="match status" value="1"/>
</dbReference>
<feature type="coiled-coil region" evidence="4">
    <location>
        <begin position="225"/>
        <end position="252"/>
    </location>
</feature>
<feature type="region of interest" description="Disordered" evidence="5">
    <location>
        <begin position="333"/>
        <end position="354"/>
    </location>
</feature>
<dbReference type="PANTHER" id="PTHR35023:SF1">
    <property type="entry name" value="MG-PROTOPORPHYRIN IX CHELATASE"/>
    <property type="match status" value="1"/>
</dbReference>
<keyword evidence="4" id="KW-0175">Coiled coil</keyword>
<evidence type="ECO:0000256" key="2">
    <source>
        <dbReference type="ARBA" id="ARBA00022741"/>
    </source>
</evidence>
<dbReference type="KEGG" id="gah:GAH_00932"/>
<keyword evidence="2" id="KW-0547">Nucleotide-binding</keyword>
<dbReference type="GeneID" id="24803510"/>
<dbReference type="RefSeq" id="WP_218915479.1">
    <property type="nucleotide sequence ID" value="NZ_CP011267.1"/>
</dbReference>
<dbReference type="InterPro" id="IPR027417">
    <property type="entry name" value="P-loop_NTPase"/>
</dbReference>
<dbReference type="Gene3D" id="1.10.8.80">
    <property type="entry name" value="Magnesium chelatase subunit I, C-Terminal domain"/>
    <property type="match status" value="1"/>
</dbReference>
<dbReference type="CDD" id="cd00009">
    <property type="entry name" value="AAA"/>
    <property type="match status" value="1"/>
</dbReference>
<comment type="similarity">
    <text evidence="1">Belongs to the Mg-chelatase subunits D/I family.</text>
</comment>
<proteinExistence type="inferred from homology"/>
<dbReference type="OrthoDB" id="25914at2157"/>
<reference evidence="7 8" key="1">
    <citation type="submission" date="2015-04" db="EMBL/GenBank/DDBJ databases">
        <title>The complete genome sequence of the hyperthermophilic, obligate iron-reducing archaeon Geoglobus ahangari strain 234T.</title>
        <authorList>
            <person name="Manzella M.P."/>
            <person name="Holmes D.E."/>
            <person name="Rocheleau J.M."/>
            <person name="Chung A."/>
            <person name="Reguera G."/>
            <person name="Kashefi K."/>
        </authorList>
    </citation>
    <scope>NUCLEOTIDE SEQUENCE [LARGE SCALE GENOMIC DNA]</scope>
    <source>
        <strain evidence="7 8">234</strain>
    </source>
</reference>
<feature type="compositionally biased region" description="Acidic residues" evidence="5">
    <location>
        <begin position="333"/>
        <end position="342"/>
    </location>
</feature>
<dbReference type="Gene3D" id="3.40.50.410">
    <property type="entry name" value="von Willebrand factor, type A domain"/>
    <property type="match status" value="1"/>
</dbReference>
<dbReference type="InterPro" id="IPR003593">
    <property type="entry name" value="AAA+_ATPase"/>
</dbReference>
<dbReference type="AlphaFoldDB" id="A0A0F7IFA7"/>
<dbReference type="PATRIC" id="fig|113653.22.peg.934"/>
<dbReference type="Pfam" id="PF01078">
    <property type="entry name" value="Mg_chelatase"/>
    <property type="match status" value="1"/>
</dbReference>
<evidence type="ECO:0000313" key="8">
    <source>
        <dbReference type="Proteomes" id="UP000034723"/>
    </source>
</evidence>
<dbReference type="Pfam" id="PF17863">
    <property type="entry name" value="AAA_lid_2"/>
    <property type="match status" value="1"/>
</dbReference>
<evidence type="ECO:0000256" key="3">
    <source>
        <dbReference type="ARBA" id="ARBA00022840"/>
    </source>
</evidence>
<accession>A0A0F7IFA7</accession>
<dbReference type="InterPro" id="IPR041628">
    <property type="entry name" value="ChlI/MoxR_AAA_lid"/>
</dbReference>
<dbReference type="Gene3D" id="3.40.50.300">
    <property type="entry name" value="P-loop containing nucleotide triphosphate hydrolases"/>
    <property type="match status" value="1"/>
</dbReference>
<dbReference type="FunCoup" id="A0A0F7IFA7">
    <property type="interactions" value="28"/>
</dbReference>
<evidence type="ECO:0000256" key="1">
    <source>
        <dbReference type="ARBA" id="ARBA00005799"/>
    </source>
</evidence>
<dbReference type="Proteomes" id="UP000034723">
    <property type="component" value="Chromosome"/>
</dbReference>
<feature type="domain" description="VWFA" evidence="6">
    <location>
        <begin position="433"/>
        <end position="610"/>
    </location>
</feature>
<feature type="compositionally biased region" description="Basic and acidic residues" evidence="5">
    <location>
        <begin position="343"/>
        <end position="354"/>
    </location>
</feature>
<dbReference type="GO" id="GO:0016851">
    <property type="term" value="F:magnesium chelatase activity"/>
    <property type="evidence" value="ECO:0007669"/>
    <property type="project" value="UniProtKB-EC"/>
</dbReference>
<keyword evidence="7" id="KW-0436">Ligase</keyword>
<dbReference type="GO" id="GO:0005524">
    <property type="term" value="F:ATP binding"/>
    <property type="evidence" value="ECO:0007669"/>
    <property type="project" value="UniProtKB-KW"/>
</dbReference>
<dbReference type="InterPro" id="IPR000523">
    <property type="entry name" value="Mg_chelatse_chII-like_cat_dom"/>
</dbReference>
<dbReference type="InterPro" id="IPR041702">
    <property type="entry name" value="BchD/ChlD_VWA"/>
</dbReference>
<dbReference type="PROSITE" id="PS50234">
    <property type="entry name" value="VWFA"/>
    <property type="match status" value="1"/>
</dbReference>
<evidence type="ECO:0000256" key="4">
    <source>
        <dbReference type="SAM" id="Coils"/>
    </source>
</evidence>
<dbReference type="PANTHER" id="PTHR35023">
    <property type="entry name" value="CHELATASE-RELATED"/>
    <property type="match status" value="1"/>
</dbReference>
<dbReference type="Pfam" id="PF13519">
    <property type="entry name" value="VWA_2"/>
    <property type="match status" value="1"/>
</dbReference>